<dbReference type="InterPro" id="IPR001810">
    <property type="entry name" value="F-box_dom"/>
</dbReference>
<dbReference type="HOGENOM" id="CLU_010790_2_4_1"/>
<feature type="compositionally biased region" description="Basic residues" evidence="1">
    <location>
        <begin position="54"/>
        <end position="63"/>
    </location>
</feature>
<feature type="region of interest" description="Disordered" evidence="1">
    <location>
        <begin position="46"/>
        <end position="76"/>
    </location>
</feature>
<keyword evidence="4" id="KW-1185">Reference proteome</keyword>
<dbReference type="Proteomes" id="UP000053647">
    <property type="component" value="Unassembled WGS sequence"/>
</dbReference>
<dbReference type="InterPro" id="IPR036047">
    <property type="entry name" value="F-box-like_dom_sf"/>
</dbReference>
<feature type="compositionally biased region" description="Basic and acidic residues" evidence="1">
    <location>
        <begin position="64"/>
        <end position="73"/>
    </location>
</feature>
<feature type="domain" description="F-box" evidence="2">
    <location>
        <begin position="86"/>
        <end position="120"/>
    </location>
</feature>
<proteinExistence type="predicted"/>
<evidence type="ECO:0000256" key="1">
    <source>
        <dbReference type="SAM" id="MobiDB-lite"/>
    </source>
</evidence>
<organism evidence="3 4">
    <name type="scientific">Paxillus involutus ATCC 200175</name>
    <dbReference type="NCBI Taxonomy" id="664439"/>
    <lineage>
        <taxon>Eukaryota</taxon>
        <taxon>Fungi</taxon>
        <taxon>Dikarya</taxon>
        <taxon>Basidiomycota</taxon>
        <taxon>Agaricomycotina</taxon>
        <taxon>Agaricomycetes</taxon>
        <taxon>Agaricomycetidae</taxon>
        <taxon>Boletales</taxon>
        <taxon>Paxilineae</taxon>
        <taxon>Paxillaceae</taxon>
        <taxon>Paxillus</taxon>
    </lineage>
</organism>
<protein>
    <recommendedName>
        <fullName evidence="2">F-box domain-containing protein</fullName>
    </recommendedName>
</protein>
<reference evidence="3 4" key="1">
    <citation type="submission" date="2014-06" db="EMBL/GenBank/DDBJ databases">
        <authorList>
            <consortium name="DOE Joint Genome Institute"/>
            <person name="Kuo A."/>
            <person name="Kohler A."/>
            <person name="Nagy L.G."/>
            <person name="Floudas D."/>
            <person name="Copeland A."/>
            <person name="Barry K.W."/>
            <person name="Cichocki N."/>
            <person name="Veneault-Fourrey C."/>
            <person name="LaButti K."/>
            <person name="Lindquist E.A."/>
            <person name="Lipzen A."/>
            <person name="Lundell T."/>
            <person name="Morin E."/>
            <person name="Murat C."/>
            <person name="Sun H."/>
            <person name="Tunlid A."/>
            <person name="Henrissat B."/>
            <person name="Grigoriev I.V."/>
            <person name="Hibbett D.S."/>
            <person name="Martin F."/>
            <person name="Nordberg H.P."/>
            <person name="Cantor M.N."/>
            <person name="Hua S.X."/>
        </authorList>
    </citation>
    <scope>NUCLEOTIDE SEQUENCE [LARGE SCALE GENOMIC DNA]</scope>
    <source>
        <strain evidence="3 4">ATCC 200175</strain>
    </source>
</reference>
<sequence length="615" mass="70481">MAQTSSSGLHDAHTRVDVISQSASCPKAEGSLEQTFIDPQLLVPEDASSSCQPAKKRQSRRKGKQTENAEPMKRSRRCGRLEMMPEMNLDILFYIFGFLHPMDILNLARTTKAFRQLLMRRSSAFIWKTSCKQIDGLPDCPPDLTEPQYVNLVFDPHCYAIPGEFVDKGRRRVYLVVRETAQALHEEFKQIPVLERDGFIKRRYRQVAEIAEHAAKCEAWHRGVMEARKSELEDVRAERTDVISARLRDLGYGVEIDYFGPDLPEDERKYFNVSKPLTDKEWDRIRLGLVERMNFHRKVRMQSAVYNPRRNILRNLYDQYVRKPAPQNARFDLLPHVVDVANFPPFEAIIKSPEETKITPESFAEAFIQLPSFVRGWRDDIEAQLAALIEIPADLIYGDTPGPSALTPRDFLRLACAVFSKSVGGVAMFPDIIHPQDTHTFNVRWYRTVKDDPDSIGTKHFRALPWSLSDASGRSLAKFFAPAAYIDVTKFDASPDQKIVHVSRHHPDYDHKFEKTRWTVIDAVHMDKIQAVEQSLAPSSYVEVFPHVRCTLCQVRAGDAVTPWDLRHHLLDEHSLTWDEARKANCLIKVGGVLSRRVGEVRMRITGDLVSFESE</sequence>
<dbReference type="EMBL" id="KN819396">
    <property type="protein sequence ID" value="KIJ10778.1"/>
    <property type="molecule type" value="Genomic_DNA"/>
</dbReference>
<dbReference type="AlphaFoldDB" id="A0A0C9TJ72"/>
<dbReference type="SUPFAM" id="SSF81383">
    <property type="entry name" value="F-box domain"/>
    <property type="match status" value="1"/>
</dbReference>
<accession>A0A0C9TJ72</accession>
<name>A0A0C9TJ72_PAXIN</name>
<dbReference type="Pfam" id="PF00646">
    <property type="entry name" value="F-box"/>
    <property type="match status" value="1"/>
</dbReference>
<dbReference type="OrthoDB" id="2322499at2759"/>
<gene>
    <name evidence="3" type="ORF">PAXINDRAFT_16249</name>
</gene>
<evidence type="ECO:0000313" key="4">
    <source>
        <dbReference type="Proteomes" id="UP000053647"/>
    </source>
</evidence>
<evidence type="ECO:0000313" key="3">
    <source>
        <dbReference type="EMBL" id="KIJ10778.1"/>
    </source>
</evidence>
<evidence type="ECO:0000259" key="2">
    <source>
        <dbReference type="Pfam" id="PF00646"/>
    </source>
</evidence>
<reference evidence="4" key="2">
    <citation type="submission" date="2015-01" db="EMBL/GenBank/DDBJ databases">
        <title>Evolutionary Origins and Diversification of the Mycorrhizal Mutualists.</title>
        <authorList>
            <consortium name="DOE Joint Genome Institute"/>
            <consortium name="Mycorrhizal Genomics Consortium"/>
            <person name="Kohler A."/>
            <person name="Kuo A."/>
            <person name="Nagy L.G."/>
            <person name="Floudas D."/>
            <person name="Copeland A."/>
            <person name="Barry K.W."/>
            <person name="Cichocki N."/>
            <person name="Veneault-Fourrey C."/>
            <person name="LaButti K."/>
            <person name="Lindquist E.A."/>
            <person name="Lipzen A."/>
            <person name="Lundell T."/>
            <person name="Morin E."/>
            <person name="Murat C."/>
            <person name="Riley R."/>
            <person name="Ohm R."/>
            <person name="Sun H."/>
            <person name="Tunlid A."/>
            <person name="Henrissat B."/>
            <person name="Grigoriev I.V."/>
            <person name="Hibbett D.S."/>
            <person name="Martin F."/>
        </authorList>
    </citation>
    <scope>NUCLEOTIDE SEQUENCE [LARGE SCALE GENOMIC DNA]</scope>
    <source>
        <strain evidence="4">ATCC 200175</strain>
    </source>
</reference>
<dbReference type="CDD" id="cd09917">
    <property type="entry name" value="F-box_SF"/>
    <property type="match status" value="1"/>
</dbReference>